<evidence type="ECO:0000256" key="1">
    <source>
        <dbReference type="ARBA" id="ARBA00022574"/>
    </source>
</evidence>
<feature type="repeat" description="WD" evidence="4">
    <location>
        <begin position="106"/>
        <end position="149"/>
    </location>
</feature>
<keyword evidence="2" id="KW-0677">Repeat</keyword>
<dbReference type="GO" id="GO:0010992">
    <property type="term" value="P:ubiquitin recycling"/>
    <property type="evidence" value="ECO:0007669"/>
    <property type="project" value="TreeGrafter"/>
</dbReference>
<dbReference type="EMBL" id="ASPP01004867">
    <property type="protein sequence ID" value="ETO31523.1"/>
    <property type="molecule type" value="Genomic_DNA"/>
</dbReference>
<sequence>NKIVVEIEKLKKEIKNKLKQKQIIETEQQKKKEVVHSKEEQTNKQNKFKFWDDIEIVQTTIAAKGEGVSLRSGHKSPFQRHDLDKRNASKECNFELFRKGTDIKTYNGHSSTVCSIDYLPFVGGHFFCSGSLDEKVMVWSLYSGRPLFTFRGHHSSVHCVKFSPYDYNAYSYPFVLCSASNDSTICFWDFGENEQIQTLYGHDAGVSSIQFSPFNGGRYLCSGSYDKTICLWDIETFTQLNVFRGHKQAVRCIEFSPLQSNSNSNRNSNVIGGSGYTICSGSVDNTIRVWDVETFKPLVMFKGHEDTVNSVKYSPFESGNTLCSGSWDKTVRLWDIRSQSEIHVLKGHGSNVNCVEYSPFISGNDNEIKIGTGGTNIICSGSLDNTIRFWDVRNSKQLLEINDHDKDSGIYCLLFLPCQNRVTGNDKSISDDYGSILYYGSGKGRIQAWG</sequence>
<dbReference type="GO" id="GO:0043130">
    <property type="term" value="F:ubiquitin binding"/>
    <property type="evidence" value="ECO:0007669"/>
    <property type="project" value="TreeGrafter"/>
</dbReference>
<proteinExistence type="predicted"/>
<protein>
    <submittedName>
        <fullName evidence="5">Uncharacterized protein</fullName>
    </submittedName>
</protein>
<dbReference type="InterPro" id="IPR019775">
    <property type="entry name" value="WD40_repeat_CS"/>
</dbReference>
<keyword evidence="1 4" id="KW-0853">WD repeat</keyword>
<feature type="repeat" description="WD" evidence="4">
    <location>
        <begin position="376"/>
        <end position="400"/>
    </location>
</feature>
<comment type="caution">
    <text evidence="5">The sequence shown here is derived from an EMBL/GenBank/DDBJ whole genome shotgun (WGS) entry which is preliminary data.</text>
</comment>
<dbReference type="PROSITE" id="PS50082">
    <property type="entry name" value="WD_REPEATS_2"/>
    <property type="match status" value="6"/>
</dbReference>
<accession>X6P057</accession>
<evidence type="ECO:0000256" key="4">
    <source>
        <dbReference type="PROSITE-ProRule" id="PRU00221"/>
    </source>
</evidence>
<dbReference type="InterPro" id="IPR015943">
    <property type="entry name" value="WD40/YVTN_repeat-like_dom_sf"/>
</dbReference>
<dbReference type="PROSITE" id="PS50294">
    <property type="entry name" value="WD_REPEATS_REGION"/>
    <property type="match status" value="3"/>
</dbReference>
<evidence type="ECO:0000313" key="6">
    <source>
        <dbReference type="Proteomes" id="UP000023152"/>
    </source>
</evidence>
<dbReference type="SUPFAM" id="SSF50978">
    <property type="entry name" value="WD40 repeat-like"/>
    <property type="match status" value="1"/>
</dbReference>
<dbReference type="InterPro" id="IPR001261">
    <property type="entry name" value="ArgE/DapE_CS"/>
</dbReference>
<gene>
    <name evidence="5" type="ORF">RFI_05598</name>
</gene>
<dbReference type="OrthoDB" id="189968at2759"/>
<evidence type="ECO:0000256" key="3">
    <source>
        <dbReference type="ARBA" id="ARBA00022801"/>
    </source>
</evidence>
<dbReference type="GO" id="GO:0043161">
    <property type="term" value="P:proteasome-mediated ubiquitin-dependent protein catabolic process"/>
    <property type="evidence" value="ECO:0007669"/>
    <property type="project" value="TreeGrafter"/>
</dbReference>
<reference evidence="5 6" key="1">
    <citation type="journal article" date="2013" name="Curr. Biol.">
        <title>The Genome of the Foraminiferan Reticulomyxa filosa.</title>
        <authorList>
            <person name="Glockner G."/>
            <person name="Hulsmann N."/>
            <person name="Schleicher M."/>
            <person name="Noegel A.A."/>
            <person name="Eichinger L."/>
            <person name="Gallinger C."/>
            <person name="Pawlowski J."/>
            <person name="Sierra R."/>
            <person name="Euteneuer U."/>
            <person name="Pillet L."/>
            <person name="Moustafa A."/>
            <person name="Platzer M."/>
            <person name="Groth M."/>
            <person name="Szafranski K."/>
            <person name="Schliwa M."/>
        </authorList>
    </citation>
    <scope>NUCLEOTIDE SEQUENCE [LARGE SCALE GENOMIC DNA]</scope>
</reference>
<dbReference type="PROSITE" id="PS00678">
    <property type="entry name" value="WD_REPEATS_1"/>
    <property type="match status" value="4"/>
</dbReference>
<feature type="non-terminal residue" evidence="5">
    <location>
        <position position="1"/>
    </location>
</feature>
<dbReference type="Gene3D" id="2.130.10.10">
    <property type="entry name" value="YVTN repeat-like/Quinoprotein amine dehydrogenase"/>
    <property type="match status" value="2"/>
</dbReference>
<dbReference type="InterPro" id="IPR036322">
    <property type="entry name" value="WD40_repeat_dom_sf"/>
</dbReference>
<dbReference type="CDD" id="cd00200">
    <property type="entry name" value="WD40"/>
    <property type="match status" value="1"/>
</dbReference>
<evidence type="ECO:0000256" key="2">
    <source>
        <dbReference type="ARBA" id="ARBA00022737"/>
    </source>
</evidence>
<dbReference type="Proteomes" id="UP000023152">
    <property type="component" value="Unassembled WGS sequence"/>
</dbReference>
<evidence type="ECO:0000313" key="5">
    <source>
        <dbReference type="EMBL" id="ETO31523.1"/>
    </source>
</evidence>
<feature type="repeat" description="WD" evidence="4">
    <location>
        <begin position="199"/>
        <end position="242"/>
    </location>
</feature>
<dbReference type="Pfam" id="PF00400">
    <property type="entry name" value="WD40"/>
    <property type="match status" value="7"/>
</dbReference>
<dbReference type="InterPro" id="IPR020472">
    <property type="entry name" value="WD40_PAC1"/>
</dbReference>
<keyword evidence="3" id="KW-0378">Hydrolase</keyword>
<dbReference type="GO" id="GO:0005634">
    <property type="term" value="C:nucleus"/>
    <property type="evidence" value="ECO:0007669"/>
    <property type="project" value="TreeGrafter"/>
</dbReference>
<keyword evidence="6" id="KW-1185">Reference proteome</keyword>
<feature type="repeat" description="WD" evidence="4">
    <location>
        <begin position="301"/>
        <end position="344"/>
    </location>
</feature>
<organism evidence="5 6">
    <name type="scientific">Reticulomyxa filosa</name>
    <dbReference type="NCBI Taxonomy" id="46433"/>
    <lineage>
        <taxon>Eukaryota</taxon>
        <taxon>Sar</taxon>
        <taxon>Rhizaria</taxon>
        <taxon>Retaria</taxon>
        <taxon>Foraminifera</taxon>
        <taxon>Monothalamids</taxon>
        <taxon>Reticulomyxidae</taxon>
        <taxon>Reticulomyxa</taxon>
    </lineage>
</organism>
<dbReference type="PANTHER" id="PTHR19849">
    <property type="entry name" value="PHOSPHOLIPASE A-2-ACTIVATING PROTEIN"/>
    <property type="match status" value="1"/>
</dbReference>
<dbReference type="AlphaFoldDB" id="X6P057"/>
<dbReference type="InterPro" id="IPR001680">
    <property type="entry name" value="WD40_rpt"/>
</dbReference>
<feature type="repeat" description="WD" evidence="4">
    <location>
        <begin position="150"/>
        <end position="198"/>
    </location>
</feature>
<dbReference type="PANTHER" id="PTHR19849:SF1">
    <property type="entry name" value="F-BOX_WD REPEAT-CONTAINING PROTEIN 7"/>
    <property type="match status" value="1"/>
</dbReference>
<feature type="repeat" description="WD" evidence="4">
    <location>
        <begin position="274"/>
        <end position="300"/>
    </location>
</feature>
<name>X6P057_RETFI</name>
<dbReference type="SMART" id="SM00320">
    <property type="entry name" value="WD40"/>
    <property type="match status" value="7"/>
</dbReference>
<dbReference type="GO" id="GO:0005737">
    <property type="term" value="C:cytoplasm"/>
    <property type="evidence" value="ECO:0007669"/>
    <property type="project" value="TreeGrafter"/>
</dbReference>
<dbReference type="PRINTS" id="PR00320">
    <property type="entry name" value="GPROTEINBRPT"/>
</dbReference>
<dbReference type="PROSITE" id="PS00758">
    <property type="entry name" value="ARGE_DAPE_CPG2_1"/>
    <property type="match status" value="1"/>
</dbReference>